<evidence type="ECO:0000256" key="1">
    <source>
        <dbReference type="ARBA" id="ARBA00023172"/>
    </source>
</evidence>
<sequence length="110" mass="12725">MLIELCEMFIDSDNLLNVRHLTTILIGYSGFFKFDKLSSITYNDVEVKDSYLFLNIRKSKTDQYRQGNQIRISKDITSACPYAMFNIFFGSPGSNHFLFRQIFRSGGVSK</sequence>
<gene>
    <name evidence="2" type="ORF">KUTeg_008200</name>
</gene>
<dbReference type="EMBL" id="JARBDR010000342">
    <property type="protein sequence ID" value="KAJ8313639.1"/>
    <property type="molecule type" value="Genomic_DNA"/>
</dbReference>
<proteinExistence type="predicted"/>
<reference evidence="2 3" key="1">
    <citation type="submission" date="2022-12" db="EMBL/GenBank/DDBJ databases">
        <title>Chromosome-level genome of Tegillarca granosa.</title>
        <authorList>
            <person name="Kim J."/>
        </authorList>
    </citation>
    <scope>NUCLEOTIDE SEQUENCE [LARGE SCALE GENOMIC DNA]</scope>
    <source>
        <strain evidence="2">Teg-2019</strain>
        <tissue evidence="2">Adductor muscle</tissue>
    </source>
</reference>
<dbReference type="InterPro" id="IPR011010">
    <property type="entry name" value="DNA_brk_join_enz"/>
</dbReference>
<dbReference type="Gene3D" id="1.10.443.10">
    <property type="entry name" value="Intergrase catalytic core"/>
    <property type="match status" value="1"/>
</dbReference>
<organism evidence="2 3">
    <name type="scientific">Tegillarca granosa</name>
    <name type="common">Malaysian cockle</name>
    <name type="synonym">Anadara granosa</name>
    <dbReference type="NCBI Taxonomy" id="220873"/>
    <lineage>
        <taxon>Eukaryota</taxon>
        <taxon>Metazoa</taxon>
        <taxon>Spiralia</taxon>
        <taxon>Lophotrochozoa</taxon>
        <taxon>Mollusca</taxon>
        <taxon>Bivalvia</taxon>
        <taxon>Autobranchia</taxon>
        <taxon>Pteriomorphia</taxon>
        <taxon>Arcoida</taxon>
        <taxon>Arcoidea</taxon>
        <taxon>Arcidae</taxon>
        <taxon>Tegillarca</taxon>
    </lineage>
</organism>
<accession>A0ABQ9F8F3</accession>
<keyword evidence="3" id="KW-1185">Reference proteome</keyword>
<comment type="caution">
    <text evidence="2">The sequence shown here is derived from an EMBL/GenBank/DDBJ whole genome shotgun (WGS) entry which is preliminary data.</text>
</comment>
<dbReference type="SUPFAM" id="SSF56349">
    <property type="entry name" value="DNA breaking-rejoining enzymes"/>
    <property type="match status" value="1"/>
</dbReference>
<keyword evidence="1" id="KW-0233">DNA recombination</keyword>
<protein>
    <submittedName>
        <fullName evidence="2">Uncharacterized protein</fullName>
    </submittedName>
</protein>
<name>A0ABQ9F8F3_TEGGR</name>
<evidence type="ECO:0000313" key="2">
    <source>
        <dbReference type="EMBL" id="KAJ8313639.1"/>
    </source>
</evidence>
<evidence type="ECO:0000313" key="3">
    <source>
        <dbReference type="Proteomes" id="UP001217089"/>
    </source>
</evidence>
<dbReference type="InterPro" id="IPR013762">
    <property type="entry name" value="Integrase-like_cat_sf"/>
</dbReference>
<dbReference type="Proteomes" id="UP001217089">
    <property type="component" value="Unassembled WGS sequence"/>
</dbReference>